<name>A0A0A2VAE8_9BACI</name>
<feature type="active site" description="Nucleophile" evidence="8">
    <location>
        <position position="9"/>
    </location>
</feature>
<dbReference type="PIRSF" id="PIRSF004682">
    <property type="entry name" value="GmhB"/>
    <property type="match status" value="1"/>
</dbReference>
<evidence type="ECO:0000256" key="9">
    <source>
        <dbReference type="PIRSR" id="PIRSR004682-3"/>
    </source>
</evidence>
<dbReference type="NCBIfam" id="TIGR01656">
    <property type="entry name" value="Histidinol-ppas"/>
    <property type="match status" value="1"/>
</dbReference>
<dbReference type="OrthoDB" id="9801899at2"/>
<keyword evidence="10" id="KW-0862">Zinc</keyword>
<evidence type="ECO:0000256" key="8">
    <source>
        <dbReference type="PIRSR" id="PIRSR004682-1"/>
    </source>
</evidence>
<dbReference type="Pfam" id="PF13242">
    <property type="entry name" value="Hydrolase_like"/>
    <property type="match status" value="1"/>
</dbReference>
<comment type="subcellular location">
    <subcellularLocation>
        <location evidence="1 7">Cytoplasm</location>
    </subcellularLocation>
</comment>
<dbReference type="eggNOG" id="COG0241">
    <property type="taxonomic scope" value="Bacteria"/>
</dbReference>
<feature type="binding site" evidence="10">
    <location>
        <position position="9"/>
    </location>
    <ligand>
        <name>Mg(2+)</name>
        <dbReference type="ChEBI" id="CHEBI:18420"/>
    </ligand>
</feature>
<sequence length="179" mass="20102">MTKRAVFLDRDGVINEVLTDRVKFVNKREDLFFLPKVPEAIQMLNESGLFDLIAVITNQGGVGLGYMKEEQLQDIHTYMVDELKKLGAEIDEVCYCPHKPKEGCECRKPGSKMIEDIAKEHDIDLSASYMVGDREPDIEAGQNAGTKTVFLGEDYGLANATFPTLYDAAEWIIQDAKNH</sequence>
<dbReference type="GO" id="GO:0005975">
    <property type="term" value="P:carbohydrate metabolic process"/>
    <property type="evidence" value="ECO:0007669"/>
    <property type="project" value="InterPro"/>
</dbReference>
<comment type="caution">
    <text evidence="11">The sequence shown here is derived from an EMBL/GenBank/DDBJ whole genome shotgun (WGS) entry which is preliminary data.</text>
</comment>
<dbReference type="EC" id="3.1.3.-" evidence="7"/>
<dbReference type="RefSeq" id="WP_036784787.1">
    <property type="nucleotide sequence ID" value="NZ_AVBG01000010.1"/>
</dbReference>
<dbReference type="InterPro" id="IPR036412">
    <property type="entry name" value="HAD-like_sf"/>
</dbReference>
<dbReference type="NCBIfam" id="TIGR01662">
    <property type="entry name" value="HAD-SF-IIIA"/>
    <property type="match status" value="1"/>
</dbReference>
<accession>A0A0A2VAE8</accession>
<evidence type="ECO:0000256" key="2">
    <source>
        <dbReference type="ARBA" id="ARBA00022490"/>
    </source>
</evidence>
<feature type="binding site" evidence="10">
    <location>
        <position position="106"/>
    </location>
    <ligand>
        <name>Zn(2+)</name>
        <dbReference type="ChEBI" id="CHEBI:29105"/>
    </ligand>
</feature>
<feature type="binding site" evidence="10">
    <location>
        <position position="96"/>
    </location>
    <ligand>
        <name>Zn(2+)</name>
        <dbReference type="ChEBI" id="CHEBI:29105"/>
    </ligand>
</feature>
<evidence type="ECO:0000256" key="10">
    <source>
        <dbReference type="PIRSR" id="PIRSR004682-4"/>
    </source>
</evidence>
<dbReference type="EMBL" id="AVBG01000010">
    <property type="protein sequence ID" value="KGP90675.1"/>
    <property type="molecule type" value="Genomic_DNA"/>
</dbReference>
<dbReference type="Gene3D" id="3.40.50.1000">
    <property type="entry name" value="HAD superfamily/HAD-like"/>
    <property type="match status" value="1"/>
</dbReference>
<dbReference type="InterPro" id="IPR006543">
    <property type="entry name" value="Histidinol-phos"/>
</dbReference>
<feature type="site" description="Contributes to substrate recognition" evidence="9">
    <location>
        <position position="107"/>
    </location>
</feature>
<dbReference type="CDD" id="cd07503">
    <property type="entry name" value="HAD_HisB-N"/>
    <property type="match status" value="1"/>
</dbReference>
<reference evidence="11 12" key="1">
    <citation type="submission" date="2013-08" db="EMBL/GenBank/DDBJ databases">
        <title>Genome of Pontibacillus chungwhensis.</title>
        <authorList>
            <person name="Wang Q."/>
            <person name="Wang G."/>
        </authorList>
    </citation>
    <scope>NUCLEOTIDE SEQUENCE [LARGE SCALE GENOMIC DNA]</scope>
    <source>
        <strain evidence="11 12">BH030062</strain>
    </source>
</reference>
<feature type="binding site" evidence="10">
    <location>
        <position position="133"/>
    </location>
    <ligand>
        <name>Mg(2+)</name>
        <dbReference type="ChEBI" id="CHEBI:18420"/>
    </ligand>
</feature>
<dbReference type="SUPFAM" id="SSF56784">
    <property type="entry name" value="HAD-like"/>
    <property type="match status" value="1"/>
</dbReference>
<feature type="site" description="Stabilizes the phosphoryl group" evidence="9">
    <location>
        <position position="108"/>
    </location>
</feature>
<dbReference type="PANTHER" id="PTHR42891">
    <property type="entry name" value="D-GLYCERO-BETA-D-MANNO-HEPTOSE-1,7-BISPHOSPHATE 7-PHOSPHATASE"/>
    <property type="match status" value="1"/>
</dbReference>
<keyword evidence="5 7" id="KW-0119">Carbohydrate metabolism</keyword>
<evidence type="ECO:0000256" key="7">
    <source>
        <dbReference type="PIRNR" id="PIRNR004682"/>
    </source>
</evidence>
<dbReference type="InterPro" id="IPR006549">
    <property type="entry name" value="HAD-SF_hydro_IIIA"/>
</dbReference>
<dbReference type="STRING" id="1385513.N780_03025"/>
<gene>
    <name evidence="11" type="ORF">N780_03025</name>
</gene>
<protein>
    <recommendedName>
        <fullName evidence="6 7">D,D-heptose 1,7-bisphosphate phosphatase</fullName>
        <ecNumber evidence="7">3.1.3.-</ecNumber>
    </recommendedName>
</protein>
<feature type="binding site" evidence="10">
    <location>
        <position position="98"/>
    </location>
    <ligand>
        <name>Zn(2+)</name>
        <dbReference type="ChEBI" id="CHEBI:29105"/>
    </ligand>
</feature>
<organism evidence="11 12">
    <name type="scientific">Pontibacillus chungwhensis BH030062</name>
    <dbReference type="NCBI Taxonomy" id="1385513"/>
    <lineage>
        <taxon>Bacteria</taxon>
        <taxon>Bacillati</taxon>
        <taxon>Bacillota</taxon>
        <taxon>Bacilli</taxon>
        <taxon>Bacillales</taxon>
        <taxon>Bacillaceae</taxon>
        <taxon>Pontibacillus</taxon>
    </lineage>
</organism>
<dbReference type="InterPro" id="IPR023214">
    <property type="entry name" value="HAD_sf"/>
</dbReference>
<dbReference type="GO" id="GO:0046872">
    <property type="term" value="F:metal ion binding"/>
    <property type="evidence" value="ECO:0007669"/>
    <property type="project" value="UniProtKB-KW"/>
</dbReference>
<dbReference type="InterPro" id="IPR004446">
    <property type="entry name" value="Heptose_bisP_phosphatase"/>
</dbReference>
<keyword evidence="4 7" id="KW-0378">Hydrolase</keyword>
<dbReference type="AlphaFoldDB" id="A0A0A2VAE8"/>
<keyword evidence="12" id="KW-1185">Reference proteome</keyword>
<feature type="site" description="Stabilizes the phosphoryl group" evidence="9">
    <location>
        <position position="57"/>
    </location>
</feature>
<dbReference type="Proteomes" id="UP000030153">
    <property type="component" value="Unassembled WGS sequence"/>
</dbReference>
<evidence type="ECO:0000313" key="11">
    <source>
        <dbReference type="EMBL" id="KGP90675.1"/>
    </source>
</evidence>
<evidence type="ECO:0000256" key="1">
    <source>
        <dbReference type="ARBA" id="ARBA00004496"/>
    </source>
</evidence>
<evidence type="ECO:0000256" key="6">
    <source>
        <dbReference type="ARBA" id="ARBA00031828"/>
    </source>
</evidence>
<feature type="active site" description="Nucleophile" evidence="8">
    <location>
        <position position="11"/>
    </location>
</feature>
<dbReference type="PANTHER" id="PTHR42891:SF1">
    <property type="entry name" value="D-GLYCERO-BETA-D-MANNO-HEPTOSE-1,7-BISPHOSPHATE 7-PHOSPHATASE"/>
    <property type="match status" value="1"/>
</dbReference>
<keyword evidence="3 10" id="KW-0479">Metal-binding</keyword>
<feature type="binding site" evidence="10">
    <location>
        <position position="11"/>
    </location>
    <ligand>
        <name>Mg(2+)</name>
        <dbReference type="ChEBI" id="CHEBI:18420"/>
    </ligand>
</feature>
<comment type="cofactor">
    <cofactor evidence="10">
        <name>Zn(2+)</name>
        <dbReference type="ChEBI" id="CHEBI:29105"/>
    </cofactor>
</comment>
<evidence type="ECO:0000256" key="5">
    <source>
        <dbReference type="ARBA" id="ARBA00023277"/>
    </source>
</evidence>
<comment type="similarity">
    <text evidence="7">Belongs to the gmhB family.</text>
</comment>
<dbReference type="GO" id="GO:0005737">
    <property type="term" value="C:cytoplasm"/>
    <property type="evidence" value="ECO:0007669"/>
    <property type="project" value="UniProtKB-SubCell"/>
</dbReference>
<proteinExistence type="inferred from homology"/>
<comment type="cofactor">
    <cofactor evidence="10">
        <name>Mg(2+)</name>
        <dbReference type="ChEBI" id="CHEBI:18420"/>
    </cofactor>
</comment>
<feature type="binding site" evidence="10">
    <location>
        <position position="104"/>
    </location>
    <ligand>
        <name>Zn(2+)</name>
        <dbReference type="ChEBI" id="CHEBI:29105"/>
    </ligand>
</feature>
<dbReference type="GO" id="GO:0016791">
    <property type="term" value="F:phosphatase activity"/>
    <property type="evidence" value="ECO:0007669"/>
    <property type="project" value="InterPro"/>
</dbReference>
<evidence type="ECO:0000256" key="4">
    <source>
        <dbReference type="ARBA" id="ARBA00022801"/>
    </source>
</evidence>
<evidence type="ECO:0000256" key="3">
    <source>
        <dbReference type="ARBA" id="ARBA00022723"/>
    </source>
</evidence>
<keyword evidence="10" id="KW-0460">Magnesium</keyword>
<keyword evidence="2 7" id="KW-0963">Cytoplasm</keyword>
<evidence type="ECO:0000313" key="12">
    <source>
        <dbReference type="Proteomes" id="UP000030153"/>
    </source>
</evidence>